<evidence type="ECO:0000313" key="2">
    <source>
        <dbReference type="Proteomes" id="UP000300879"/>
    </source>
</evidence>
<evidence type="ECO:0008006" key="3">
    <source>
        <dbReference type="Google" id="ProtNLM"/>
    </source>
</evidence>
<dbReference type="InterPro" id="IPR024998">
    <property type="entry name" value="DUF3906"/>
</dbReference>
<dbReference type="Proteomes" id="UP000300879">
    <property type="component" value="Chromosome"/>
</dbReference>
<protein>
    <recommendedName>
        <fullName evidence="3">DUF3906 domain-containing protein</fullName>
    </recommendedName>
</protein>
<dbReference type="AlphaFoldDB" id="A0A4P8XL64"/>
<accession>A0A4P8XL64</accession>
<keyword evidence="2" id="KW-1185">Reference proteome</keyword>
<sequence>MEVLCDQGSFVVITAAENEENAFLAVDEHLERHFLTVPDIQEVTMVEKKRITPGAAYVIEAKG</sequence>
<name>A0A4P8XL64_9BACL</name>
<dbReference type="EMBL" id="CP040396">
    <property type="protein sequence ID" value="QCT03486.1"/>
    <property type="molecule type" value="Genomic_DNA"/>
</dbReference>
<dbReference type="Pfam" id="PF13046">
    <property type="entry name" value="DUF3906"/>
    <property type="match status" value="1"/>
</dbReference>
<dbReference type="KEGG" id="palo:E6C60_2774"/>
<reference evidence="1 2" key="1">
    <citation type="submission" date="2019-05" db="EMBL/GenBank/DDBJ databases">
        <authorList>
            <person name="Chen C."/>
        </authorList>
    </citation>
    <scope>NUCLEOTIDE SEQUENCE [LARGE SCALE GENOMIC DNA]</scope>
    <source>
        <strain evidence="1 2">HB172198</strain>
    </source>
</reference>
<organism evidence="1 2">
    <name type="scientific">Paenibacillus algicola</name>
    <dbReference type="NCBI Taxonomy" id="2565926"/>
    <lineage>
        <taxon>Bacteria</taxon>
        <taxon>Bacillati</taxon>
        <taxon>Bacillota</taxon>
        <taxon>Bacilli</taxon>
        <taxon>Bacillales</taxon>
        <taxon>Paenibacillaceae</taxon>
        <taxon>Paenibacillus</taxon>
    </lineage>
</organism>
<proteinExistence type="predicted"/>
<gene>
    <name evidence="1" type="ORF">E6C60_2774</name>
</gene>
<evidence type="ECO:0000313" key="1">
    <source>
        <dbReference type="EMBL" id="QCT03486.1"/>
    </source>
</evidence>